<comment type="caution">
    <text evidence="2">The sequence shown here is derived from an EMBL/GenBank/DDBJ whole genome shotgun (WGS) entry which is preliminary data.</text>
</comment>
<dbReference type="GO" id="GO:0004222">
    <property type="term" value="F:metalloendopeptidase activity"/>
    <property type="evidence" value="ECO:0007669"/>
    <property type="project" value="InterPro"/>
</dbReference>
<dbReference type="Gene3D" id="1.10.1370.40">
    <property type="match status" value="1"/>
</dbReference>
<evidence type="ECO:0000313" key="2">
    <source>
        <dbReference type="EMBL" id="EKC58611.1"/>
    </source>
</evidence>
<sequence>MELKDYEPAFDAAIACSRAEVEAIVRNPRKPTFMNTIVALERQGALLNRIAGVFFNLMSADTSDEMQQIAERVQPKLTALSNDISLNPELFARVKAVYEHPGRKLSTEDRRLLEKTYRSFARNGAALSDEDKELYRQYTTELSALSLEFDRNSLAATNAFTLHITDPAVVAELPAFVREGMAAEAKSRGEKGWVVTLQYPSYLPFMTYSSNRALKEKLWRANSSCSLGGEFDNTEVVKKIVN</sequence>
<dbReference type="InterPro" id="IPR045090">
    <property type="entry name" value="Pept_M3A_M3B"/>
</dbReference>
<proteinExistence type="predicted"/>
<dbReference type="GO" id="GO:0004180">
    <property type="term" value="F:carboxypeptidase activity"/>
    <property type="evidence" value="ECO:0007669"/>
    <property type="project" value="TreeGrafter"/>
</dbReference>
<organism evidence="2">
    <name type="scientific">human gut metagenome</name>
    <dbReference type="NCBI Taxonomy" id="408170"/>
    <lineage>
        <taxon>unclassified sequences</taxon>
        <taxon>metagenomes</taxon>
        <taxon>organismal metagenomes</taxon>
    </lineage>
</organism>
<dbReference type="AlphaFoldDB" id="K1THB1"/>
<dbReference type="InterPro" id="IPR045666">
    <property type="entry name" value="OpdA_N"/>
</dbReference>
<reference evidence="2" key="1">
    <citation type="journal article" date="2013" name="Environ. Microbiol.">
        <title>Microbiota from the distal guts of lean and obese adolescents exhibit partial functional redundancy besides clear differences in community structure.</title>
        <authorList>
            <person name="Ferrer M."/>
            <person name="Ruiz A."/>
            <person name="Lanza F."/>
            <person name="Haange S.B."/>
            <person name="Oberbach A."/>
            <person name="Till H."/>
            <person name="Bargiela R."/>
            <person name="Campoy C."/>
            <person name="Segura M.T."/>
            <person name="Richter M."/>
            <person name="von Bergen M."/>
            <person name="Seifert J."/>
            <person name="Suarez A."/>
        </authorList>
    </citation>
    <scope>NUCLEOTIDE SEQUENCE</scope>
</reference>
<accession>K1THB1</accession>
<dbReference type="PANTHER" id="PTHR43660">
    <property type="entry name" value="DIPEPTIDYL CARBOXYPEPTIDASE"/>
    <property type="match status" value="1"/>
</dbReference>
<evidence type="ECO:0000259" key="1">
    <source>
        <dbReference type="Pfam" id="PF19310"/>
    </source>
</evidence>
<name>K1THB1_9ZZZZ</name>
<dbReference type="PANTHER" id="PTHR43660:SF1">
    <property type="entry name" value="DIPEPTIDYL CARBOXYPEPTIDASE"/>
    <property type="match status" value="1"/>
</dbReference>
<feature type="non-terminal residue" evidence="2">
    <location>
        <position position="242"/>
    </location>
</feature>
<feature type="domain" description="Oligopeptidase A N-terminal" evidence="1">
    <location>
        <begin position="24"/>
        <end position="132"/>
    </location>
</feature>
<gene>
    <name evidence="2" type="ORF">LEA_13776</name>
</gene>
<dbReference type="GO" id="GO:0006508">
    <property type="term" value="P:proteolysis"/>
    <property type="evidence" value="ECO:0007669"/>
    <property type="project" value="InterPro"/>
</dbReference>
<dbReference type="GO" id="GO:0005829">
    <property type="term" value="C:cytosol"/>
    <property type="evidence" value="ECO:0007669"/>
    <property type="project" value="TreeGrafter"/>
</dbReference>
<dbReference type="EMBL" id="AJWY01009354">
    <property type="protein sequence ID" value="EKC58611.1"/>
    <property type="molecule type" value="Genomic_DNA"/>
</dbReference>
<dbReference type="Pfam" id="PF19310">
    <property type="entry name" value="TOP_N"/>
    <property type="match status" value="1"/>
</dbReference>
<protein>
    <submittedName>
        <fullName evidence="2">Peptidyl-dipeptidase Dcp</fullName>
    </submittedName>
</protein>
<dbReference type="SUPFAM" id="SSF55486">
    <property type="entry name" value="Metalloproteases ('zincins'), catalytic domain"/>
    <property type="match status" value="1"/>
</dbReference>